<organism evidence="1 2">
    <name type="scientific">Bordetella genomosp. 10</name>
    <dbReference type="NCBI Taxonomy" id="1416804"/>
    <lineage>
        <taxon>Bacteria</taxon>
        <taxon>Pseudomonadati</taxon>
        <taxon>Pseudomonadota</taxon>
        <taxon>Betaproteobacteria</taxon>
        <taxon>Burkholderiales</taxon>
        <taxon>Alcaligenaceae</taxon>
        <taxon>Bordetella</taxon>
    </lineage>
</organism>
<keyword evidence="2" id="KW-1185">Reference proteome</keyword>
<reference evidence="2" key="1">
    <citation type="submission" date="2017-05" db="EMBL/GenBank/DDBJ databases">
        <title>Complete and WGS of Bordetella genogroups.</title>
        <authorList>
            <person name="Spilker T."/>
            <person name="Lipuma J."/>
        </authorList>
    </citation>
    <scope>NUCLEOTIDE SEQUENCE [LARGE SCALE GENOMIC DNA]</scope>
    <source>
        <strain evidence="2">AU16122</strain>
    </source>
</reference>
<dbReference type="EMBL" id="NEVM01000005">
    <property type="protein sequence ID" value="OZI31349.1"/>
    <property type="molecule type" value="Genomic_DNA"/>
</dbReference>
<dbReference type="Proteomes" id="UP000216020">
    <property type="component" value="Unassembled WGS sequence"/>
</dbReference>
<gene>
    <name evidence="1" type="ORF">CAL29_25885</name>
</gene>
<evidence type="ECO:0000313" key="1">
    <source>
        <dbReference type="EMBL" id="OZI31349.1"/>
    </source>
</evidence>
<evidence type="ECO:0000313" key="2">
    <source>
        <dbReference type="Proteomes" id="UP000216020"/>
    </source>
</evidence>
<proteinExistence type="predicted"/>
<dbReference type="AlphaFoldDB" id="A0A261S1Y0"/>
<name>A0A261S1Y0_9BORD</name>
<protein>
    <submittedName>
        <fullName evidence="1">Uncharacterized protein</fullName>
    </submittedName>
</protein>
<comment type="caution">
    <text evidence="1">The sequence shown here is derived from an EMBL/GenBank/DDBJ whole genome shotgun (WGS) entry which is preliminary data.</text>
</comment>
<sequence>MPATFRYSVAGWLMRMMVSGVVTLPETSAEPVAGKTIATEGGTGVVPAWSDVRLNARPVAFREPGPASSTEIVVPFVVSL</sequence>
<accession>A0A261S1Y0</accession>